<feature type="compositionally biased region" description="Acidic residues" evidence="1">
    <location>
        <begin position="844"/>
        <end position="856"/>
    </location>
</feature>
<feature type="region of interest" description="Disordered" evidence="1">
    <location>
        <begin position="1515"/>
        <end position="1586"/>
    </location>
</feature>
<evidence type="ECO:0000313" key="2">
    <source>
        <dbReference type="EMBL" id="EPT02617.1"/>
    </source>
</evidence>
<feature type="region of interest" description="Disordered" evidence="1">
    <location>
        <begin position="167"/>
        <end position="532"/>
    </location>
</feature>
<feature type="compositionally biased region" description="Polar residues" evidence="1">
    <location>
        <begin position="735"/>
        <end position="746"/>
    </location>
</feature>
<feature type="compositionally biased region" description="Basic and acidic residues" evidence="1">
    <location>
        <begin position="1338"/>
        <end position="1347"/>
    </location>
</feature>
<feature type="compositionally biased region" description="Acidic residues" evidence="1">
    <location>
        <begin position="1111"/>
        <end position="1121"/>
    </location>
</feature>
<feature type="compositionally biased region" description="Polar residues" evidence="1">
    <location>
        <begin position="1049"/>
        <end position="1069"/>
    </location>
</feature>
<feature type="compositionally biased region" description="Acidic residues" evidence="1">
    <location>
        <begin position="720"/>
        <end position="731"/>
    </location>
</feature>
<feature type="compositionally biased region" description="Pro residues" evidence="1">
    <location>
        <begin position="1232"/>
        <end position="1258"/>
    </location>
</feature>
<name>S8ECC4_FOMSC</name>
<feature type="region of interest" description="Disordered" evidence="1">
    <location>
        <begin position="662"/>
        <end position="1192"/>
    </location>
</feature>
<sequence>MAGGGQAGPLITFHAPGGRTFQRIFRDVSLSETKQAVRLKLKLPVGEDIRLTRIESGAHIDLDDDDDFDAFRMTTRSNTAVDIAVTVGHSSLAAGPSIPAGVAAAGLPQWDSASALALSRKRKRDRLSIVPGNGLISSAITTTSHAKPAAAGASTSHAAIDHVSPALSAQRTDFDAAPPRKRRKKLKFRDMPTVDRSASNPPASYVPPTPDSLASGPSLPLVHDNESIADTPAQASRPIVPDLAPPVRLGGLARPETTPRRVPPAMSPADRDALLKKLKGGQGNAGSSALAMSSPSKAASDALDTGSEVKKVKSKKGKGVEREIADTREEAPMPAETSRKPKKEKHARAVEEVDDQPSMVLPPKAAVEDEPPVHVPAKEKKSKTKRKDIEADEHAEAPAVTNSAPEAPKADDTSAAPVKTEKKTKKKRKTETEPEHTDVHIAPQPSVDASETSEKRKSKKRRKEGEVAGEPDVQVTPKAALEPTVAVDAPATSSTVDKKGKKRKKEADAESVKPAHAASTSHTTAAASNGFDQEKAVADAVAAIRARHSKSVKLAESEGLSGTPQSVREEPTPAPVAGPSTMTVDPPAKEKRKSKKASTTNASSESVTPPADPVPPSKPKGKKRKGDGSTAESGPAPPSALSEAHISEMWNAVKAAAFVTLNRGPPALPTPPAAAEQPASVPLLEPEALPEVVPDVPAKVKKPKKEKAAKSKAAVPEVIEAADVELVEDAPPDSPATTSATAVETPQSKRKGKSKVREDSRATEAEVDAAKDINMLEEQPKKPSREADAASHASPRASPRPTSPLPQDVQMSSPPRPPAGSNVDEIVVEGHGEGSSGESSSSSDTEDEDEDKDEDNAAVPDLSLVDVEALLRGPASRKSILEVLPSDSEEEDEDSGEEEQSEPGYDEEKEIELDKKFRRLSKRFQRESSSSDEEPEPEPELEPQPEQELDATQEEEEQEVVAATFMDVDPQETLEEEVDPKVPLAIVSASRASIPDDGDVPMAAPGDEEPLGTTRQSSQLPDEVHDPARPISPTMSMMGEDHRRDGSQDDSAQSLAQIEEQLTQVSLRSGTPKIDKTSSSVTPPATSSEPKSTGSGTKRKPSPITRPPGGELEDDPIEPADDLIVPESPSTDMIDPIEPDPEPNTFPAGPERRQSTPPPLPISRPGTVRRMKNRDGKLGTPRPVKASELPIPALNIPSFAELDFEELLAPSPPQTQTKARVTRRTSSAASTAPPPAPTPAPAPRPTPTPTPTLAPAPTPALATEPPAPKRRGRPRLSPEEKERRAAERQAKKDAEKAEKLRLRLERAAAMAAKRVAGRGGRGAKAKAALEVESEDDGEGARAEREGKAPVMATPRPGWTTLTQTQTPRTQEGSLVEESMMVDELRSSSPEHPSPRAEEPEHAPRTPAARAMPPPSIKKGELPSAAGSQPETPAQHPGADPLFLPSSSQVPYTPYALAQPQPRRGGAGESSGESSSERDDEPIAQTQLQHARPWLRDAPFPRLSVLASQAFFTPSSAFALTPVATKDATRGSGKTNEQHEDSDDEDEEDDDSDDDDEEGKKSHIPQERRAGASVQKKRVSGLASFAK</sequence>
<feature type="region of interest" description="Disordered" evidence="1">
    <location>
        <begin position="549"/>
        <end position="643"/>
    </location>
</feature>
<accession>S8ECC4</accession>
<feature type="compositionally biased region" description="Low complexity" evidence="1">
    <location>
        <begin position="515"/>
        <end position="528"/>
    </location>
</feature>
<proteinExistence type="predicted"/>
<feature type="compositionally biased region" description="Basic and acidic residues" evidence="1">
    <location>
        <begin position="778"/>
        <end position="789"/>
    </location>
</feature>
<dbReference type="Proteomes" id="UP000015241">
    <property type="component" value="Unassembled WGS sequence"/>
</dbReference>
<dbReference type="OrthoDB" id="2804787at2759"/>
<feature type="compositionally biased region" description="Basic and acidic residues" evidence="1">
    <location>
        <begin position="430"/>
        <end position="439"/>
    </location>
</feature>
<gene>
    <name evidence="2" type="ORF">FOMPIDRAFT_1059163</name>
</gene>
<feature type="compositionally biased region" description="Low complexity" evidence="1">
    <location>
        <begin position="1077"/>
        <end position="1090"/>
    </location>
</feature>
<feature type="compositionally biased region" description="Acidic residues" evidence="1">
    <location>
        <begin position="887"/>
        <end position="911"/>
    </location>
</feature>
<feature type="compositionally biased region" description="Acidic residues" evidence="1">
    <location>
        <begin position="969"/>
        <end position="978"/>
    </location>
</feature>
<reference evidence="2 3" key="1">
    <citation type="journal article" date="2012" name="Science">
        <title>The Paleozoic origin of enzymatic lignin decomposition reconstructed from 31 fungal genomes.</title>
        <authorList>
            <person name="Floudas D."/>
            <person name="Binder M."/>
            <person name="Riley R."/>
            <person name="Barry K."/>
            <person name="Blanchette R.A."/>
            <person name="Henrissat B."/>
            <person name="Martinez A.T."/>
            <person name="Otillar R."/>
            <person name="Spatafora J.W."/>
            <person name="Yadav J.S."/>
            <person name="Aerts A."/>
            <person name="Benoit I."/>
            <person name="Boyd A."/>
            <person name="Carlson A."/>
            <person name="Copeland A."/>
            <person name="Coutinho P.M."/>
            <person name="de Vries R.P."/>
            <person name="Ferreira P."/>
            <person name="Findley K."/>
            <person name="Foster B."/>
            <person name="Gaskell J."/>
            <person name="Glotzer D."/>
            <person name="Gorecki P."/>
            <person name="Heitman J."/>
            <person name="Hesse C."/>
            <person name="Hori C."/>
            <person name="Igarashi K."/>
            <person name="Jurgens J.A."/>
            <person name="Kallen N."/>
            <person name="Kersten P."/>
            <person name="Kohler A."/>
            <person name="Kuees U."/>
            <person name="Kumar T.K.A."/>
            <person name="Kuo A."/>
            <person name="LaButti K."/>
            <person name="Larrondo L.F."/>
            <person name="Lindquist E."/>
            <person name="Ling A."/>
            <person name="Lombard V."/>
            <person name="Lucas S."/>
            <person name="Lundell T."/>
            <person name="Martin R."/>
            <person name="McLaughlin D.J."/>
            <person name="Morgenstern I."/>
            <person name="Morin E."/>
            <person name="Murat C."/>
            <person name="Nagy L.G."/>
            <person name="Nolan M."/>
            <person name="Ohm R.A."/>
            <person name="Patyshakuliyeva A."/>
            <person name="Rokas A."/>
            <person name="Ruiz-Duenas F.J."/>
            <person name="Sabat G."/>
            <person name="Salamov A."/>
            <person name="Samejima M."/>
            <person name="Schmutz J."/>
            <person name="Slot J.C."/>
            <person name="St John F."/>
            <person name="Stenlid J."/>
            <person name="Sun H."/>
            <person name="Sun S."/>
            <person name="Syed K."/>
            <person name="Tsang A."/>
            <person name="Wiebenga A."/>
            <person name="Young D."/>
            <person name="Pisabarro A."/>
            <person name="Eastwood D.C."/>
            <person name="Martin F."/>
            <person name="Cullen D."/>
            <person name="Grigoriev I.V."/>
            <person name="Hibbett D.S."/>
        </authorList>
    </citation>
    <scope>NUCLEOTIDE SEQUENCE</scope>
    <source>
        <strain evidence="3">FP-58527</strain>
    </source>
</reference>
<feature type="compositionally biased region" description="Basic and acidic residues" evidence="1">
    <location>
        <begin position="1557"/>
        <end position="1569"/>
    </location>
</feature>
<keyword evidence="3" id="KW-1185">Reference proteome</keyword>
<dbReference type="eggNOG" id="ENOG502SU6Q">
    <property type="taxonomic scope" value="Eukaryota"/>
</dbReference>
<dbReference type="InParanoid" id="S8ECC4"/>
<feature type="compositionally biased region" description="Basic and acidic residues" evidence="1">
    <location>
        <begin position="1392"/>
        <end position="1403"/>
    </location>
</feature>
<feature type="compositionally biased region" description="Basic and acidic residues" evidence="1">
    <location>
        <begin position="1276"/>
        <end position="1299"/>
    </location>
</feature>
<feature type="compositionally biased region" description="Basic and acidic residues" evidence="1">
    <location>
        <begin position="387"/>
        <end position="396"/>
    </location>
</feature>
<protein>
    <submittedName>
        <fullName evidence="2">Uncharacterized protein</fullName>
    </submittedName>
</protein>
<evidence type="ECO:0000256" key="1">
    <source>
        <dbReference type="SAM" id="MobiDB-lite"/>
    </source>
</evidence>
<feature type="compositionally biased region" description="Basic and acidic residues" evidence="1">
    <location>
        <begin position="318"/>
        <end position="331"/>
    </location>
</feature>
<feature type="compositionally biased region" description="Low complexity" evidence="1">
    <location>
        <begin position="1359"/>
        <end position="1370"/>
    </location>
</feature>
<feature type="region of interest" description="Disordered" evidence="1">
    <location>
        <begin position="1312"/>
        <end position="1492"/>
    </location>
</feature>
<feature type="compositionally biased region" description="Basic and acidic residues" evidence="1">
    <location>
        <begin position="755"/>
        <end position="771"/>
    </location>
</feature>
<dbReference type="HOGENOM" id="CLU_244725_0_0_1"/>
<feature type="compositionally biased region" description="Low complexity" evidence="1">
    <location>
        <begin position="790"/>
        <end position="800"/>
    </location>
</feature>
<dbReference type="EMBL" id="KE504134">
    <property type="protein sequence ID" value="EPT02617.1"/>
    <property type="molecule type" value="Genomic_DNA"/>
</dbReference>
<evidence type="ECO:0000313" key="3">
    <source>
        <dbReference type="Proteomes" id="UP000015241"/>
    </source>
</evidence>
<organism evidence="2 3">
    <name type="scientific">Fomitopsis schrenkii</name>
    <name type="common">Brown rot fungus</name>
    <dbReference type="NCBI Taxonomy" id="2126942"/>
    <lineage>
        <taxon>Eukaryota</taxon>
        <taxon>Fungi</taxon>
        <taxon>Dikarya</taxon>
        <taxon>Basidiomycota</taxon>
        <taxon>Agaricomycotina</taxon>
        <taxon>Agaricomycetes</taxon>
        <taxon>Polyporales</taxon>
        <taxon>Fomitopsis</taxon>
    </lineage>
</organism>
<feature type="compositionally biased region" description="Acidic residues" evidence="1">
    <location>
        <begin position="1539"/>
        <end position="1556"/>
    </location>
</feature>
<feature type="region of interest" description="Disordered" evidence="1">
    <location>
        <begin position="1207"/>
        <end position="1299"/>
    </location>
</feature>
<feature type="compositionally biased region" description="Acidic residues" evidence="1">
    <location>
        <begin position="930"/>
        <end position="959"/>
    </location>
</feature>
<feature type="compositionally biased region" description="Polar residues" evidence="1">
    <location>
        <begin position="285"/>
        <end position="297"/>
    </location>
</feature>
<dbReference type="STRING" id="743788.S8ECC4"/>